<dbReference type="AlphaFoldDB" id="A0A075GDY5"/>
<accession>A0A075GDY5</accession>
<proteinExistence type="predicted"/>
<sequence>MKNTKGQMHVLEVLLVATLFTSTVNIAVSVLPTSDANNVEEYDLYFTGLEILEVLDEWVPADSSIAAAHHDSTLSWWLATDDSASIKQYLDAGLSSTLSYRLEATHGAQTDTIVDRAVPSGSVTQTFRLVWADNELWELNLQLWYGYREG</sequence>
<protein>
    <submittedName>
        <fullName evidence="1">Uncharacterized protein</fullName>
    </submittedName>
</protein>
<dbReference type="EMBL" id="KF900620">
    <property type="protein sequence ID" value="AIF01435.1"/>
    <property type="molecule type" value="Genomic_DNA"/>
</dbReference>
<reference evidence="1" key="1">
    <citation type="journal article" date="2014" name="Genome Biol. Evol.">
        <title>Pangenome evidence for extensive interdomain horizontal transfer affecting lineage core and shell genes in uncultured planktonic thaumarchaeota and euryarchaeota.</title>
        <authorList>
            <person name="Deschamps P."/>
            <person name="Zivanovic Y."/>
            <person name="Moreira D."/>
            <person name="Rodriguez-Valera F."/>
            <person name="Lopez-Garcia P."/>
        </authorList>
    </citation>
    <scope>NUCLEOTIDE SEQUENCE</scope>
</reference>
<evidence type="ECO:0000313" key="1">
    <source>
        <dbReference type="EMBL" id="AIF01435.1"/>
    </source>
</evidence>
<name>A0A075GDY5_9EURY</name>
<organism evidence="1">
    <name type="scientific">uncultured marine group II/III euryarchaeote KM3_147_B09</name>
    <dbReference type="NCBI Taxonomy" id="1457882"/>
    <lineage>
        <taxon>Archaea</taxon>
        <taxon>Methanobacteriati</taxon>
        <taxon>Methanobacteriota</taxon>
        <taxon>environmental samples</taxon>
    </lineage>
</organism>